<feature type="region of interest" description="Disordered" evidence="7">
    <location>
        <begin position="414"/>
        <end position="448"/>
    </location>
</feature>
<evidence type="ECO:0000256" key="7">
    <source>
        <dbReference type="SAM" id="MobiDB-lite"/>
    </source>
</evidence>
<keyword evidence="8" id="KW-0812">Transmembrane</keyword>
<dbReference type="Pfam" id="PF01412">
    <property type="entry name" value="ArfGap"/>
    <property type="match status" value="1"/>
</dbReference>
<dbReference type="Gene3D" id="1.10.220.150">
    <property type="entry name" value="Arf GTPase activating protein"/>
    <property type="match status" value="1"/>
</dbReference>
<dbReference type="GO" id="GO:0008270">
    <property type="term" value="F:zinc ion binding"/>
    <property type="evidence" value="ECO:0007669"/>
    <property type="project" value="UniProtKB-KW"/>
</dbReference>
<keyword evidence="8" id="KW-1133">Transmembrane helix</keyword>
<evidence type="ECO:0000256" key="3">
    <source>
        <dbReference type="ARBA" id="ARBA00022771"/>
    </source>
</evidence>
<evidence type="ECO:0000259" key="9">
    <source>
        <dbReference type="PROSITE" id="PS50115"/>
    </source>
</evidence>
<dbReference type="GO" id="GO:0000139">
    <property type="term" value="C:Golgi membrane"/>
    <property type="evidence" value="ECO:0007669"/>
    <property type="project" value="GOC"/>
</dbReference>
<dbReference type="OrthoDB" id="983479at2759"/>
<dbReference type="GO" id="GO:0048205">
    <property type="term" value="P:COPI coating of Golgi vesicle"/>
    <property type="evidence" value="ECO:0007669"/>
    <property type="project" value="TreeGrafter"/>
</dbReference>
<dbReference type="Proteomes" id="UP000053766">
    <property type="component" value="Unassembled WGS sequence"/>
</dbReference>
<dbReference type="GO" id="GO:0005096">
    <property type="term" value="F:GTPase activator activity"/>
    <property type="evidence" value="ECO:0007669"/>
    <property type="project" value="UniProtKB-KW"/>
</dbReference>
<feature type="coiled-coil region" evidence="6">
    <location>
        <begin position="290"/>
        <end position="317"/>
    </location>
</feature>
<sequence length="580" mass="64063">MGDEGGPSKFELQNAMRKLRSIPANKYIIAVLRLQCKKSYMGIGNLWCVNFTYIKLFICCLVLKIFLGVFLCIDCSATHRNLGVHLTFVRSTNLDVNWTWLQLRAMQVGGNANAMQFFKQHGCNSNDAQVKYKSKAAQLYKVGFYNITAFKLDLNGNMAAFLFLYSNVQEKLAQSCVEVQKKYGNTVLIDTSTHIEEHREDDFFAQELIHASQSATSLGSDAYITKESGKLENCGGSSGDRVFFKTISCSGPNVDHIDSEATVTAAPPVQHILKKPIKKSGVAKKSALGAQKVRIDFENLEQRATEHEKNRDELVNVSAAENVESLSEPVAKLSARLAMQDIQKKALEVSSIKSDMFVLSSLVIFMSSTCVFEMKTTTDPQKADAIDRLGMGGFGRPRAAHSVAQGVKPIRQTGLSKQSVSSISPTRKGEEDWEVVDERGPNNDDNDVDLFTGHYSSKTETDFCDNWNDQKQRQTTTVTATSKKPAVSSMPEIDIQKKFAGAKSISSDMYFGTNEIDVPEMSDIRDSLRAGASKVAEKFSSLSTSFSSYMSVRYLCGALSCTFSRTLTGGGFNQKQHVNI</sequence>
<keyword evidence="11" id="KW-1185">Reference proteome</keyword>
<keyword evidence="3 5" id="KW-0863">Zinc-finger</keyword>
<dbReference type="PANTHER" id="PTHR45686:SF4">
    <property type="entry name" value="ADP-RIBOSYLATION FACTOR GTPASE ACTIVATING PROTEIN 3, ISOFORM H"/>
    <property type="match status" value="1"/>
</dbReference>
<dbReference type="InterPro" id="IPR037278">
    <property type="entry name" value="ARFGAP/RecO"/>
</dbReference>
<dbReference type="SMART" id="SM00105">
    <property type="entry name" value="ArfGap"/>
    <property type="match status" value="1"/>
</dbReference>
<feature type="transmembrane region" description="Helical" evidence="8">
    <location>
        <begin position="47"/>
        <end position="71"/>
    </location>
</feature>
<evidence type="ECO:0000256" key="4">
    <source>
        <dbReference type="ARBA" id="ARBA00022833"/>
    </source>
</evidence>
<organism evidence="10 11">
    <name type="scientific">Dictyocaulus viviparus</name>
    <name type="common">Bovine lungworm</name>
    <dbReference type="NCBI Taxonomy" id="29172"/>
    <lineage>
        <taxon>Eukaryota</taxon>
        <taxon>Metazoa</taxon>
        <taxon>Ecdysozoa</taxon>
        <taxon>Nematoda</taxon>
        <taxon>Chromadorea</taxon>
        <taxon>Rhabditida</taxon>
        <taxon>Rhabditina</taxon>
        <taxon>Rhabditomorpha</taxon>
        <taxon>Strongyloidea</taxon>
        <taxon>Metastrongylidae</taxon>
        <taxon>Dictyocaulus</taxon>
    </lineage>
</organism>
<keyword evidence="1" id="KW-0343">GTPase activation</keyword>
<dbReference type="SUPFAM" id="SSF57863">
    <property type="entry name" value="ArfGap/RecO-like zinc finger"/>
    <property type="match status" value="1"/>
</dbReference>
<proteinExistence type="predicted"/>
<keyword evidence="8" id="KW-0472">Membrane</keyword>
<evidence type="ECO:0000256" key="1">
    <source>
        <dbReference type="ARBA" id="ARBA00022468"/>
    </source>
</evidence>
<reference evidence="11" key="2">
    <citation type="journal article" date="2016" name="Sci. Rep.">
        <title>Dictyocaulus viviparus genome, variome and transcriptome elucidate lungworm biology and support future intervention.</title>
        <authorList>
            <person name="McNulty S.N."/>
            <person name="Strube C."/>
            <person name="Rosa B.A."/>
            <person name="Martin J.C."/>
            <person name="Tyagi R."/>
            <person name="Choi Y.J."/>
            <person name="Wang Q."/>
            <person name="Hallsworth Pepin K."/>
            <person name="Zhang X."/>
            <person name="Ozersky P."/>
            <person name="Wilson R.K."/>
            <person name="Sternberg P.W."/>
            <person name="Gasser R.B."/>
            <person name="Mitreva M."/>
        </authorList>
    </citation>
    <scope>NUCLEOTIDE SEQUENCE [LARGE SCALE GENOMIC DNA]</scope>
    <source>
        <strain evidence="11">HannoverDv2000</strain>
    </source>
</reference>
<evidence type="ECO:0000256" key="8">
    <source>
        <dbReference type="SAM" id="Phobius"/>
    </source>
</evidence>
<dbReference type="PROSITE" id="PS50115">
    <property type="entry name" value="ARFGAP"/>
    <property type="match status" value="1"/>
</dbReference>
<evidence type="ECO:0000313" key="11">
    <source>
        <dbReference type="Proteomes" id="UP000053766"/>
    </source>
</evidence>
<gene>
    <name evidence="10" type="ORF">DICVIV_02419</name>
</gene>
<accession>A0A0D8Y3W1</accession>
<dbReference type="AlphaFoldDB" id="A0A0D8Y3W1"/>
<evidence type="ECO:0000313" key="10">
    <source>
        <dbReference type="EMBL" id="KJH51405.1"/>
    </source>
</evidence>
<protein>
    <submittedName>
        <fullName evidence="10">Putative GTP-ase activating protein</fullName>
    </submittedName>
</protein>
<evidence type="ECO:0000256" key="5">
    <source>
        <dbReference type="PROSITE-ProRule" id="PRU00288"/>
    </source>
</evidence>
<keyword evidence="4" id="KW-0862">Zinc</keyword>
<evidence type="ECO:0000256" key="2">
    <source>
        <dbReference type="ARBA" id="ARBA00022723"/>
    </source>
</evidence>
<dbReference type="InterPro" id="IPR001164">
    <property type="entry name" value="ArfGAP_dom"/>
</dbReference>
<dbReference type="STRING" id="29172.A0A0D8Y3W1"/>
<dbReference type="InterPro" id="IPR038508">
    <property type="entry name" value="ArfGAP_dom_sf"/>
</dbReference>
<feature type="domain" description="Arf-GAP" evidence="9">
    <location>
        <begin position="13"/>
        <end position="141"/>
    </location>
</feature>
<dbReference type="EMBL" id="KN716184">
    <property type="protein sequence ID" value="KJH51405.1"/>
    <property type="molecule type" value="Genomic_DNA"/>
</dbReference>
<keyword evidence="6" id="KW-0175">Coiled coil</keyword>
<keyword evidence="2" id="KW-0479">Metal-binding</keyword>
<reference evidence="10 11" key="1">
    <citation type="submission" date="2013-11" db="EMBL/GenBank/DDBJ databases">
        <title>Draft genome of the bovine lungworm Dictyocaulus viviparus.</title>
        <authorList>
            <person name="Mitreva M."/>
        </authorList>
    </citation>
    <scope>NUCLEOTIDE SEQUENCE [LARGE SCALE GENOMIC DNA]</scope>
    <source>
        <strain evidence="10 11">HannoverDv2000</strain>
    </source>
</reference>
<feature type="compositionally biased region" description="Polar residues" evidence="7">
    <location>
        <begin position="414"/>
        <end position="425"/>
    </location>
</feature>
<dbReference type="PANTHER" id="PTHR45686">
    <property type="entry name" value="ADP-RIBOSYLATION FACTOR GTPASE ACTIVATING PROTEIN 3, ISOFORM H-RELATED"/>
    <property type="match status" value="1"/>
</dbReference>
<evidence type="ECO:0000256" key="6">
    <source>
        <dbReference type="SAM" id="Coils"/>
    </source>
</evidence>
<name>A0A0D8Y3W1_DICVI</name>